<comment type="caution">
    <text evidence="7">The sequence shown here is derived from an EMBL/GenBank/DDBJ whole genome shotgun (WGS) entry which is preliminary data.</text>
</comment>
<protein>
    <recommendedName>
        <fullName evidence="9">UNC-50 family protein</fullName>
    </recommendedName>
</protein>
<feature type="transmembrane region" description="Helical" evidence="6">
    <location>
        <begin position="124"/>
        <end position="146"/>
    </location>
</feature>
<accession>A0AAV9IGW3</accession>
<dbReference type="EMBL" id="JANCYU010000041">
    <property type="protein sequence ID" value="KAK4526592.1"/>
    <property type="molecule type" value="Genomic_DNA"/>
</dbReference>
<evidence type="ECO:0000313" key="7">
    <source>
        <dbReference type="EMBL" id="KAK4526592.1"/>
    </source>
</evidence>
<evidence type="ECO:0000313" key="8">
    <source>
        <dbReference type="Proteomes" id="UP001300502"/>
    </source>
</evidence>
<feature type="transmembrane region" description="Helical" evidence="6">
    <location>
        <begin position="90"/>
        <end position="112"/>
    </location>
</feature>
<dbReference type="AlphaFoldDB" id="A0AAV9IGW3"/>
<dbReference type="PANTHER" id="PTHR12841:SF6">
    <property type="entry name" value="PROTEIN UNC-50 HOMOLOG"/>
    <property type="match status" value="1"/>
</dbReference>
<organism evidence="7 8">
    <name type="scientific">Galdieria yellowstonensis</name>
    <dbReference type="NCBI Taxonomy" id="3028027"/>
    <lineage>
        <taxon>Eukaryota</taxon>
        <taxon>Rhodophyta</taxon>
        <taxon>Bangiophyceae</taxon>
        <taxon>Galdieriales</taxon>
        <taxon>Galdieriaceae</taxon>
        <taxon>Galdieria</taxon>
    </lineage>
</organism>
<evidence type="ECO:0000256" key="5">
    <source>
        <dbReference type="ARBA" id="ARBA00023136"/>
    </source>
</evidence>
<keyword evidence="5 6" id="KW-0472">Membrane</keyword>
<keyword evidence="8" id="KW-1185">Reference proteome</keyword>
<comment type="subcellular location">
    <subcellularLocation>
        <location evidence="1">Membrane</location>
        <topology evidence="1">Multi-pass membrane protein</topology>
    </subcellularLocation>
</comment>
<keyword evidence="4 6" id="KW-1133">Transmembrane helix</keyword>
<name>A0AAV9IGW3_9RHOD</name>
<dbReference type="Proteomes" id="UP001300502">
    <property type="component" value="Unassembled WGS sequence"/>
</dbReference>
<feature type="transmembrane region" description="Helical" evidence="6">
    <location>
        <begin position="158"/>
        <end position="183"/>
    </location>
</feature>
<dbReference type="Pfam" id="PF05216">
    <property type="entry name" value="UNC-50"/>
    <property type="match status" value="1"/>
</dbReference>
<sequence>MSVWEYTRRVFRLGELDFDYAFWQAFNLCLSPSRVYRNTKYHRQTKNQWARDDPAFLLIILYLVVLIDLAYLVCFQVAFFSILGYLLVDVIYFLFVSCLLTFAFWLFCNRFLRLPGRAADIQVEWLYAFDVHCNGFLLFALVNYVLRYVFLPFMYNKSWIALFFSNTLYFASTCYYLYITFLGYDILPFLRRTHYLLYLVLPIAVWFLSFTLAGRECWSRPSFVSLIDD</sequence>
<evidence type="ECO:0000256" key="3">
    <source>
        <dbReference type="ARBA" id="ARBA00022692"/>
    </source>
</evidence>
<comment type="similarity">
    <text evidence="2">Belongs to the unc-50 family.</text>
</comment>
<gene>
    <name evidence="7" type="ORF">GAYE_SCF25G4508</name>
</gene>
<evidence type="ECO:0000256" key="4">
    <source>
        <dbReference type="ARBA" id="ARBA00022989"/>
    </source>
</evidence>
<feature type="transmembrane region" description="Helical" evidence="6">
    <location>
        <begin position="56"/>
        <end position="84"/>
    </location>
</feature>
<evidence type="ECO:0000256" key="1">
    <source>
        <dbReference type="ARBA" id="ARBA00004141"/>
    </source>
</evidence>
<feature type="transmembrane region" description="Helical" evidence="6">
    <location>
        <begin position="195"/>
        <end position="213"/>
    </location>
</feature>
<feature type="transmembrane region" description="Helical" evidence="6">
    <location>
        <begin position="20"/>
        <end position="36"/>
    </location>
</feature>
<dbReference type="GO" id="GO:0000139">
    <property type="term" value="C:Golgi membrane"/>
    <property type="evidence" value="ECO:0007669"/>
    <property type="project" value="TreeGrafter"/>
</dbReference>
<proteinExistence type="inferred from homology"/>
<evidence type="ECO:0008006" key="9">
    <source>
        <dbReference type="Google" id="ProtNLM"/>
    </source>
</evidence>
<keyword evidence="3 6" id="KW-0812">Transmembrane</keyword>
<dbReference type="PANTHER" id="PTHR12841">
    <property type="entry name" value="PROTEIN UNC-50 HOMOLOG"/>
    <property type="match status" value="1"/>
</dbReference>
<evidence type="ECO:0000256" key="6">
    <source>
        <dbReference type="SAM" id="Phobius"/>
    </source>
</evidence>
<reference evidence="7 8" key="1">
    <citation type="submission" date="2022-07" db="EMBL/GenBank/DDBJ databases">
        <title>Genome-wide signatures of adaptation to extreme environments.</title>
        <authorList>
            <person name="Cho C.H."/>
            <person name="Yoon H.S."/>
        </authorList>
    </citation>
    <scope>NUCLEOTIDE SEQUENCE [LARGE SCALE GENOMIC DNA]</scope>
    <source>
        <strain evidence="7 8">108.79 E11</strain>
    </source>
</reference>
<dbReference type="InterPro" id="IPR007881">
    <property type="entry name" value="UNC-50"/>
</dbReference>
<evidence type="ECO:0000256" key="2">
    <source>
        <dbReference type="ARBA" id="ARBA00006293"/>
    </source>
</evidence>